<dbReference type="PANTHER" id="PTHR10775:SF185">
    <property type="entry name" value="OS08G0208400 PROTEIN"/>
    <property type="match status" value="1"/>
</dbReference>
<dbReference type="Proteomes" id="UP001293254">
    <property type="component" value="Unassembled WGS sequence"/>
</dbReference>
<organism evidence="1 2">
    <name type="scientific">Sesamum alatum</name>
    <dbReference type="NCBI Taxonomy" id="300844"/>
    <lineage>
        <taxon>Eukaryota</taxon>
        <taxon>Viridiplantae</taxon>
        <taxon>Streptophyta</taxon>
        <taxon>Embryophyta</taxon>
        <taxon>Tracheophyta</taxon>
        <taxon>Spermatophyta</taxon>
        <taxon>Magnoliopsida</taxon>
        <taxon>eudicotyledons</taxon>
        <taxon>Gunneridae</taxon>
        <taxon>Pentapetalae</taxon>
        <taxon>asterids</taxon>
        <taxon>lamiids</taxon>
        <taxon>Lamiales</taxon>
        <taxon>Pedaliaceae</taxon>
        <taxon>Sesamum</taxon>
    </lineage>
</organism>
<accession>A0AAE2CI49</accession>
<comment type="caution">
    <text evidence="1">The sequence shown here is derived from an EMBL/GenBank/DDBJ whole genome shotgun (WGS) entry which is preliminary data.</text>
</comment>
<keyword evidence="2" id="KW-1185">Reference proteome</keyword>
<name>A0AAE2CI49_9LAMI</name>
<dbReference type="AlphaFoldDB" id="A0AAE2CI49"/>
<protein>
    <submittedName>
        <fullName evidence="1">Uncharacterized protein</fullName>
    </submittedName>
</protein>
<gene>
    <name evidence="1" type="ORF">Salat_1887700</name>
</gene>
<proteinExistence type="predicted"/>
<dbReference type="EMBL" id="JACGWO010000007">
    <property type="protein sequence ID" value="KAK4423051.1"/>
    <property type="molecule type" value="Genomic_DNA"/>
</dbReference>
<feature type="non-terminal residue" evidence="1">
    <location>
        <position position="173"/>
    </location>
</feature>
<dbReference type="InterPro" id="IPR004242">
    <property type="entry name" value="Transposase_21"/>
</dbReference>
<dbReference type="Pfam" id="PF02992">
    <property type="entry name" value="Transposase_21"/>
    <property type="match status" value="1"/>
</dbReference>
<dbReference type="PANTHER" id="PTHR10775">
    <property type="entry name" value="OS08G0208400 PROTEIN"/>
    <property type="match status" value="1"/>
</dbReference>
<reference evidence="1" key="2">
    <citation type="journal article" date="2024" name="Plant">
        <title>Genomic evolution and insights into agronomic trait innovations of Sesamum species.</title>
        <authorList>
            <person name="Miao H."/>
            <person name="Wang L."/>
            <person name="Qu L."/>
            <person name="Liu H."/>
            <person name="Sun Y."/>
            <person name="Le M."/>
            <person name="Wang Q."/>
            <person name="Wei S."/>
            <person name="Zheng Y."/>
            <person name="Lin W."/>
            <person name="Duan Y."/>
            <person name="Cao H."/>
            <person name="Xiong S."/>
            <person name="Wang X."/>
            <person name="Wei L."/>
            <person name="Li C."/>
            <person name="Ma Q."/>
            <person name="Ju M."/>
            <person name="Zhao R."/>
            <person name="Li G."/>
            <person name="Mu C."/>
            <person name="Tian Q."/>
            <person name="Mei H."/>
            <person name="Zhang T."/>
            <person name="Gao T."/>
            <person name="Zhang H."/>
        </authorList>
    </citation>
    <scope>NUCLEOTIDE SEQUENCE</scope>
    <source>
        <strain evidence="1">3651</strain>
    </source>
</reference>
<sequence>MKQPSFILSVVIDGPKGSGNKIDVFLQPLVDELKELWHTGVPTYDASCGEMFQLHAGLLRTISDIPGYSNISGCPTKGVYACPNCGKDTRSEYLKKGHKFCYCGHRRFLPTGHRLRRDRVSFDGAMELSPKPMPLSEIELLQQLENVHTEYKKEDLKRRVGVEHDNRKGKKRK</sequence>
<evidence type="ECO:0000313" key="1">
    <source>
        <dbReference type="EMBL" id="KAK4423051.1"/>
    </source>
</evidence>
<evidence type="ECO:0000313" key="2">
    <source>
        <dbReference type="Proteomes" id="UP001293254"/>
    </source>
</evidence>
<reference evidence="1" key="1">
    <citation type="submission" date="2020-06" db="EMBL/GenBank/DDBJ databases">
        <authorList>
            <person name="Li T."/>
            <person name="Hu X."/>
            <person name="Zhang T."/>
            <person name="Song X."/>
            <person name="Zhang H."/>
            <person name="Dai N."/>
            <person name="Sheng W."/>
            <person name="Hou X."/>
            <person name="Wei L."/>
        </authorList>
    </citation>
    <scope>NUCLEOTIDE SEQUENCE</scope>
    <source>
        <strain evidence="1">3651</strain>
        <tissue evidence="1">Leaf</tissue>
    </source>
</reference>